<dbReference type="InterPro" id="IPR012337">
    <property type="entry name" value="RNaseH-like_sf"/>
</dbReference>
<dbReference type="GO" id="GO:0046872">
    <property type="term" value="F:metal ion binding"/>
    <property type="evidence" value="ECO:0007669"/>
    <property type="project" value="UniProtKB-KW"/>
</dbReference>
<comment type="function">
    <text evidence="3 13">Endonuclease that specifically degrades the RNA of RNA-DNA hybrids.</text>
</comment>
<dbReference type="GO" id="GO:0005737">
    <property type="term" value="C:cytoplasm"/>
    <property type="evidence" value="ECO:0007669"/>
    <property type="project" value="UniProtKB-SubCell"/>
</dbReference>
<dbReference type="InterPro" id="IPR024567">
    <property type="entry name" value="RNase_HII/HIII_dom"/>
</dbReference>
<feature type="binding site" evidence="12">
    <location>
        <position position="195"/>
    </location>
    <ligand>
        <name>a divalent metal cation</name>
        <dbReference type="ChEBI" id="CHEBI:60240"/>
    </ligand>
</feature>
<dbReference type="Gene3D" id="3.30.420.10">
    <property type="entry name" value="Ribonuclease H-like superfamily/Ribonuclease H"/>
    <property type="match status" value="1"/>
</dbReference>
<comment type="subcellular location">
    <subcellularLocation>
        <location evidence="4">Cytoplasm</location>
    </subcellularLocation>
</comment>
<dbReference type="Proteomes" id="UP000013963">
    <property type="component" value="Chromosome"/>
</dbReference>
<evidence type="ECO:0000256" key="8">
    <source>
        <dbReference type="ARBA" id="ARBA00022723"/>
    </source>
</evidence>
<evidence type="ECO:0000259" key="14">
    <source>
        <dbReference type="PROSITE" id="PS51975"/>
    </source>
</evidence>
<feature type="binding site" evidence="12">
    <location>
        <position position="92"/>
    </location>
    <ligand>
        <name>a divalent metal cation</name>
        <dbReference type="ChEBI" id="CHEBI:60240"/>
    </ligand>
</feature>
<dbReference type="NCBIfam" id="TIGR00716">
    <property type="entry name" value="rnhC"/>
    <property type="match status" value="1"/>
</dbReference>
<dbReference type="PIRSF" id="PIRSF037748">
    <property type="entry name" value="RnhC"/>
    <property type="match status" value="1"/>
</dbReference>
<dbReference type="InterPro" id="IPR024568">
    <property type="entry name" value="RNase_HIII_N"/>
</dbReference>
<dbReference type="KEGG" id="ssyr:SSYRP_v1c06650"/>
<dbReference type="InterPro" id="IPR004641">
    <property type="entry name" value="RNase_HIII"/>
</dbReference>
<feature type="domain" description="RNase H type-2" evidence="14">
    <location>
        <begin position="86"/>
        <end position="294"/>
    </location>
</feature>
<dbReference type="PANTHER" id="PTHR10954:SF23">
    <property type="entry name" value="RIBONUCLEASE"/>
    <property type="match status" value="1"/>
</dbReference>
<dbReference type="GO" id="GO:0006298">
    <property type="term" value="P:mismatch repair"/>
    <property type="evidence" value="ECO:0007669"/>
    <property type="project" value="TreeGrafter"/>
</dbReference>
<keyword evidence="8 12" id="KW-0479">Metal-binding</keyword>
<evidence type="ECO:0000256" key="1">
    <source>
        <dbReference type="ARBA" id="ARBA00000077"/>
    </source>
</evidence>
<dbReference type="EC" id="3.1.26.4" evidence="13"/>
<name>R4UJE7_9MOLU</name>
<dbReference type="Gene3D" id="3.30.310.10">
    <property type="entry name" value="TATA-Binding Protein"/>
    <property type="match status" value="1"/>
</dbReference>
<evidence type="ECO:0000256" key="6">
    <source>
        <dbReference type="ARBA" id="ARBA00022490"/>
    </source>
</evidence>
<evidence type="ECO:0000256" key="5">
    <source>
        <dbReference type="ARBA" id="ARBA00008378"/>
    </source>
</evidence>
<comment type="catalytic activity">
    <reaction evidence="1 12 13">
        <text>Endonucleolytic cleavage to 5'-phosphomonoester.</text>
        <dbReference type="EC" id="3.1.26.4"/>
    </reaction>
</comment>
<dbReference type="GO" id="GO:0032299">
    <property type="term" value="C:ribonuclease H2 complex"/>
    <property type="evidence" value="ECO:0007669"/>
    <property type="project" value="TreeGrafter"/>
</dbReference>
<proteinExistence type="inferred from homology"/>
<accession>R4UJE7</accession>
<dbReference type="GO" id="GO:0003723">
    <property type="term" value="F:RNA binding"/>
    <property type="evidence" value="ECO:0007669"/>
    <property type="project" value="UniProtKB-UniRule"/>
</dbReference>
<keyword evidence="7 12" id="KW-0540">Nuclease</keyword>
<evidence type="ECO:0000256" key="9">
    <source>
        <dbReference type="ARBA" id="ARBA00022759"/>
    </source>
</evidence>
<dbReference type="GO" id="GO:0004523">
    <property type="term" value="F:RNA-DNA hybrid ribonuclease activity"/>
    <property type="evidence" value="ECO:0007669"/>
    <property type="project" value="UniProtKB-UniRule"/>
</dbReference>
<comment type="cofactor">
    <cofactor evidence="12">
        <name>Mn(2+)</name>
        <dbReference type="ChEBI" id="CHEBI:29035"/>
    </cofactor>
    <cofactor evidence="12">
        <name>Mg(2+)</name>
        <dbReference type="ChEBI" id="CHEBI:18420"/>
    </cofactor>
    <text evidence="12">Manganese or magnesium. Binds 1 divalent metal ion per monomer in the absence of substrate. May bind a second metal ion after substrate binding.</text>
</comment>
<keyword evidence="10 12" id="KW-0378">Hydrolase</keyword>
<evidence type="ECO:0000256" key="3">
    <source>
        <dbReference type="ARBA" id="ARBA00004065"/>
    </source>
</evidence>
<evidence type="ECO:0000256" key="13">
    <source>
        <dbReference type="RuleBase" id="RU003515"/>
    </source>
</evidence>
<evidence type="ECO:0000256" key="10">
    <source>
        <dbReference type="ARBA" id="ARBA00022801"/>
    </source>
</evidence>
<evidence type="ECO:0000256" key="12">
    <source>
        <dbReference type="PROSITE-ProRule" id="PRU01319"/>
    </source>
</evidence>
<dbReference type="InterPro" id="IPR012295">
    <property type="entry name" value="TBP_dom_sf"/>
</dbReference>
<evidence type="ECO:0000256" key="7">
    <source>
        <dbReference type="ARBA" id="ARBA00022722"/>
    </source>
</evidence>
<dbReference type="PROSITE" id="PS51975">
    <property type="entry name" value="RNASE_H_2"/>
    <property type="match status" value="1"/>
</dbReference>
<dbReference type="Pfam" id="PF11858">
    <property type="entry name" value="DUF3378"/>
    <property type="match status" value="1"/>
</dbReference>
<comment type="cofactor">
    <cofactor evidence="2">
        <name>Mg(2+)</name>
        <dbReference type="ChEBI" id="CHEBI:18420"/>
    </cofactor>
</comment>
<dbReference type="eggNOG" id="COG1039">
    <property type="taxonomic scope" value="Bacteria"/>
</dbReference>
<dbReference type="OrthoDB" id="9777935at2"/>
<sequence length="294" mass="33647">MANISFKNVDLNIIKQIMAYYSNYEVTQHDKNKKNVFQKDGITITIYHTNTVLWQGPNAIRAAERFFPSKEKNEPSQKLAIAYNTPNIIGNDEVGVGDLFGPLVVCATSFTKENAQILTTLPIKDSKKLRDDVILTLAPQIKELVSYSIVIINNETYNTLFNKYHNSHIIKAQGHNQALINLTAKLNQHQAIYIDQFVNPKKYFEYLQDQKNVIKENVNFLTHGEEQILAIACSAILARATFLAEIKKLENKFNIVLPLGASESTKQLGKKYKKMFPLEQYHQFIKDHFNLEPK</sequence>
<gene>
    <name evidence="15" type="primary">rnhC</name>
    <name evidence="15" type="ORF">SSYRP_v1c06650</name>
</gene>
<dbReference type="PANTHER" id="PTHR10954">
    <property type="entry name" value="RIBONUCLEASE H2 SUBUNIT A"/>
    <property type="match status" value="1"/>
</dbReference>
<evidence type="ECO:0000256" key="11">
    <source>
        <dbReference type="ARBA" id="ARBA00022842"/>
    </source>
</evidence>
<keyword evidence="6" id="KW-0963">Cytoplasm</keyword>
<dbReference type="Pfam" id="PF01351">
    <property type="entry name" value="RNase_HII"/>
    <property type="match status" value="1"/>
</dbReference>
<dbReference type="STRING" id="1276229.SSYRP_v1c06650"/>
<dbReference type="PATRIC" id="fig|1276229.3.peg.660"/>
<evidence type="ECO:0000313" key="16">
    <source>
        <dbReference type="Proteomes" id="UP000013963"/>
    </source>
</evidence>
<dbReference type="GO" id="GO:0043137">
    <property type="term" value="P:DNA replication, removal of RNA primer"/>
    <property type="evidence" value="ECO:0007669"/>
    <property type="project" value="TreeGrafter"/>
</dbReference>
<evidence type="ECO:0000256" key="2">
    <source>
        <dbReference type="ARBA" id="ARBA00001946"/>
    </source>
</evidence>
<dbReference type="EMBL" id="CP005078">
    <property type="protein sequence ID" value="AGM26255.1"/>
    <property type="molecule type" value="Genomic_DNA"/>
</dbReference>
<organism evidence="15 16">
    <name type="scientific">Spiroplasma syrphidicola EA-1</name>
    <dbReference type="NCBI Taxonomy" id="1276229"/>
    <lineage>
        <taxon>Bacteria</taxon>
        <taxon>Bacillati</taxon>
        <taxon>Mycoplasmatota</taxon>
        <taxon>Mollicutes</taxon>
        <taxon>Entomoplasmatales</taxon>
        <taxon>Spiroplasmataceae</taxon>
        <taxon>Spiroplasma</taxon>
    </lineage>
</organism>
<keyword evidence="9 12" id="KW-0255">Endonuclease</keyword>
<keyword evidence="11" id="KW-0460">Magnesium</keyword>
<evidence type="ECO:0000313" key="15">
    <source>
        <dbReference type="EMBL" id="AGM26255.1"/>
    </source>
</evidence>
<dbReference type="SUPFAM" id="SSF53098">
    <property type="entry name" value="Ribonuclease H-like"/>
    <property type="match status" value="1"/>
</dbReference>
<dbReference type="InterPro" id="IPR001352">
    <property type="entry name" value="RNase_HII/HIII"/>
</dbReference>
<dbReference type="RefSeq" id="WP_016340899.1">
    <property type="nucleotide sequence ID" value="NC_021284.1"/>
</dbReference>
<keyword evidence="16" id="KW-1185">Reference proteome</keyword>
<dbReference type="AlphaFoldDB" id="R4UJE7"/>
<reference evidence="15 16" key="1">
    <citation type="journal article" date="2013" name="Genome Biol. Evol.">
        <title>Complete genomes of two dipteran-associated spiroplasmas provided insights into the origin, dynamics, and impacts of viral invasion in spiroplasma.</title>
        <authorList>
            <person name="Ku C."/>
            <person name="Lo W.S."/>
            <person name="Chen L.L."/>
            <person name="Kuo C.H."/>
        </authorList>
    </citation>
    <scope>NUCLEOTIDE SEQUENCE [LARGE SCALE GENOMIC DNA]</scope>
    <source>
        <strain evidence="15">EA-1</strain>
    </source>
</reference>
<evidence type="ECO:0000256" key="4">
    <source>
        <dbReference type="ARBA" id="ARBA00004496"/>
    </source>
</evidence>
<protein>
    <recommendedName>
        <fullName evidence="13">Ribonuclease</fullName>
        <ecNumber evidence="13">3.1.26.4</ecNumber>
    </recommendedName>
</protein>
<dbReference type="InterPro" id="IPR036397">
    <property type="entry name" value="RNaseH_sf"/>
</dbReference>
<comment type="similarity">
    <text evidence="5">Belongs to the RNase HII family. RnhC subfamily.</text>
</comment>
<dbReference type="CDD" id="cd06590">
    <property type="entry name" value="RNase_HII_bacteria_HIII_like"/>
    <property type="match status" value="1"/>
</dbReference>
<dbReference type="HOGENOM" id="CLU_059546_1_0_14"/>
<feature type="binding site" evidence="12">
    <location>
        <position position="93"/>
    </location>
    <ligand>
        <name>a divalent metal cation</name>
        <dbReference type="ChEBI" id="CHEBI:60240"/>
    </ligand>
</feature>